<evidence type="ECO:0000313" key="2">
    <source>
        <dbReference type="Proteomes" id="UP000199564"/>
    </source>
</evidence>
<evidence type="ECO:0000313" key="1">
    <source>
        <dbReference type="EMBL" id="SFO08936.1"/>
    </source>
</evidence>
<proteinExistence type="predicted"/>
<dbReference type="AlphaFoldDB" id="A0A1I5ECD3"/>
<sequence>MLNRLIFSIDIPAEKPSVWKALWEDEYYRKWSAVFLEGSYMLAENWEEGGVVHFLGPDQSGIYSKIEQFIPYSIISFKHIGKVTDAKPQPIDEETKTWSGANETYKLIEGKNTVKLEVEIDVMDEHLEFMQDKFPKALELIKENSCL</sequence>
<accession>A0A1I5ECD3</accession>
<dbReference type="RefSeq" id="WP_091651968.1">
    <property type="nucleotide sequence ID" value="NZ_FOVW01000003.1"/>
</dbReference>
<dbReference type="SUPFAM" id="SSF55961">
    <property type="entry name" value="Bet v1-like"/>
    <property type="match status" value="1"/>
</dbReference>
<dbReference type="EMBL" id="FOVW01000003">
    <property type="protein sequence ID" value="SFO08936.1"/>
    <property type="molecule type" value="Genomic_DNA"/>
</dbReference>
<gene>
    <name evidence="1" type="ORF">SAMN04488519_103380</name>
</gene>
<name>A0A1I5ECD3_9BACT</name>
<dbReference type="Gene3D" id="3.30.530.20">
    <property type="match status" value="1"/>
</dbReference>
<keyword evidence="2" id="KW-1185">Reference proteome</keyword>
<dbReference type="InterPro" id="IPR023393">
    <property type="entry name" value="START-like_dom_sf"/>
</dbReference>
<organism evidence="1 2">
    <name type="scientific">Algoriphagus ornithinivorans</name>
    <dbReference type="NCBI Taxonomy" id="226506"/>
    <lineage>
        <taxon>Bacteria</taxon>
        <taxon>Pseudomonadati</taxon>
        <taxon>Bacteroidota</taxon>
        <taxon>Cytophagia</taxon>
        <taxon>Cytophagales</taxon>
        <taxon>Cyclobacteriaceae</taxon>
        <taxon>Algoriphagus</taxon>
    </lineage>
</organism>
<protein>
    <recommendedName>
        <fullName evidence="3">Activator of Hsp90 ATPase homolog 1-like protein</fullName>
    </recommendedName>
</protein>
<reference evidence="2" key="1">
    <citation type="submission" date="2016-10" db="EMBL/GenBank/DDBJ databases">
        <authorList>
            <person name="Varghese N."/>
            <person name="Submissions S."/>
        </authorList>
    </citation>
    <scope>NUCLEOTIDE SEQUENCE [LARGE SCALE GENOMIC DNA]</scope>
    <source>
        <strain evidence="2">DSM 15282</strain>
    </source>
</reference>
<dbReference type="STRING" id="226506.SAMN04488519_103380"/>
<dbReference type="Proteomes" id="UP000199564">
    <property type="component" value="Unassembled WGS sequence"/>
</dbReference>
<evidence type="ECO:0008006" key="3">
    <source>
        <dbReference type="Google" id="ProtNLM"/>
    </source>
</evidence>